<dbReference type="PANTHER" id="PTHR11800:SF13">
    <property type="entry name" value="DNA-DIRECTED RNA POLYMERASES I AND III SUBUNIT RPAC1"/>
    <property type="match status" value="1"/>
</dbReference>
<dbReference type="Gene3D" id="3.30.1360.10">
    <property type="entry name" value="RNA polymerase, RBP11-like subunit"/>
    <property type="match status" value="1"/>
</dbReference>
<evidence type="ECO:0000256" key="6">
    <source>
        <dbReference type="ARBA" id="ARBA00025804"/>
    </source>
</evidence>
<feature type="domain" description="DNA-directed RNA polymerase RpoA/D/Rpb3-type" evidence="7">
    <location>
        <begin position="42"/>
        <end position="326"/>
    </location>
</feature>
<dbReference type="InterPro" id="IPR033901">
    <property type="entry name" value="RNAPI/III_AC40"/>
</dbReference>
<dbReference type="EMBL" id="VDLU01000002">
    <property type="protein sequence ID" value="TNJ28931.1"/>
    <property type="molecule type" value="Genomic_DNA"/>
</dbReference>
<dbReference type="InterPro" id="IPR036603">
    <property type="entry name" value="RBP11-like"/>
</dbReference>
<dbReference type="VEuPathDB" id="GiardiaDB:GMRT_11126"/>
<dbReference type="AlphaFoldDB" id="A0A4Z1T8U3"/>
<evidence type="ECO:0000313" key="9">
    <source>
        <dbReference type="Proteomes" id="UP000315496"/>
    </source>
</evidence>
<protein>
    <recommendedName>
        <fullName evidence="2">DNA-directed RNA polymerases I and III subunit RPAC1</fullName>
    </recommendedName>
</protein>
<keyword evidence="9" id="KW-1185">Reference proteome</keyword>
<dbReference type="Proteomes" id="UP000315496">
    <property type="component" value="Chromosome 2"/>
</dbReference>
<evidence type="ECO:0000256" key="4">
    <source>
        <dbReference type="ARBA" id="ARBA00023163"/>
    </source>
</evidence>
<dbReference type="GO" id="GO:0006351">
    <property type="term" value="P:DNA-templated transcription"/>
    <property type="evidence" value="ECO:0007669"/>
    <property type="project" value="InterPro"/>
</dbReference>
<evidence type="ECO:0000259" key="7">
    <source>
        <dbReference type="SMART" id="SM00662"/>
    </source>
</evidence>
<name>A0A4Z1T8U3_GIAMU</name>
<dbReference type="Gene3D" id="2.170.120.12">
    <property type="entry name" value="DNA-directed RNA polymerase, insert domain"/>
    <property type="match status" value="1"/>
</dbReference>
<evidence type="ECO:0000256" key="1">
    <source>
        <dbReference type="ARBA" id="ARBA00004123"/>
    </source>
</evidence>
<dbReference type="GO" id="GO:0005736">
    <property type="term" value="C:RNA polymerase I complex"/>
    <property type="evidence" value="ECO:0007669"/>
    <property type="project" value="TreeGrafter"/>
</dbReference>
<dbReference type="SUPFAM" id="SSF56553">
    <property type="entry name" value="Insert subdomain of RNA polymerase alpha subunit"/>
    <property type="match status" value="1"/>
</dbReference>
<comment type="similarity">
    <text evidence="6">Belongs to the archaeal Rpo3/eukaryotic RPB3 RNA polymerase subunit family.</text>
</comment>
<dbReference type="InterPro" id="IPR022842">
    <property type="entry name" value="RNAP_Rpo3/Rpb3/RPAC1"/>
</dbReference>
<dbReference type="Pfam" id="PF01000">
    <property type="entry name" value="RNA_pol_A_bac"/>
    <property type="match status" value="1"/>
</dbReference>
<evidence type="ECO:0000256" key="3">
    <source>
        <dbReference type="ARBA" id="ARBA00022478"/>
    </source>
</evidence>
<comment type="subcellular location">
    <subcellularLocation>
        <location evidence="1">Nucleus</location>
    </subcellularLocation>
</comment>
<dbReference type="PANTHER" id="PTHR11800">
    <property type="entry name" value="DNA-DIRECTED RNA POLYMERASE"/>
    <property type="match status" value="1"/>
</dbReference>
<proteinExistence type="inferred from homology"/>
<dbReference type="CDD" id="cd07032">
    <property type="entry name" value="RNAP_I_II_AC40"/>
    <property type="match status" value="1"/>
</dbReference>
<dbReference type="GO" id="GO:0003899">
    <property type="term" value="F:DNA-directed RNA polymerase activity"/>
    <property type="evidence" value="ECO:0007669"/>
    <property type="project" value="InterPro"/>
</dbReference>
<dbReference type="InterPro" id="IPR036643">
    <property type="entry name" value="RNApol_insert_sf"/>
</dbReference>
<gene>
    <name evidence="8" type="ORF">GMRT_11126</name>
</gene>
<evidence type="ECO:0000313" key="8">
    <source>
        <dbReference type="EMBL" id="TNJ28931.1"/>
    </source>
</evidence>
<evidence type="ECO:0000256" key="5">
    <source>
        <dbReference type="ARBA" id="ARBA00023242"/>
    </source>
</evidence>
<keyword evidence="4" id="KW-0804">Transcription</keyword>
<reference evidence="8 9" key="1">
    <citation type="submission" date="2019-05" db="EMBL/GenBank/DDBJ databases">
        <title>The compact genome of Giardia muris reveals important steps in the evolution of intestinal protozoan parasites.</title>
        <authorList>
            <person name="Xu F."/>
            <person name="Jimenez-Gonzalez A."/>
            <person name="Einarsson E."/>
            <person name="Astvaldsson A."/>
            <person name="Peirasmaki D."/>
            <person name="Eckmann L."/>
            <person name="Andersson J.O."/>
            <person name="Svard S.G."/>
            <person name="Jerlstrom-Hultqvist J."/>
        </authorList>
    </citation>
    <scope>NUCLEOTIDE SEQUENCE [LARGE SCALE GENOMIC DNA]</scope>
    <source>
        <strain evidence="8 9">Roberts-Thomson</strain>
    </source>
</reference>
<dbReference type="Pfam" id="PF01193">
    <property type="entry name" value="RNA_pol_L"/>
    <property type="match status" value="1"/>
</dbReference>
<dbReference type="SUPFAM" id="SSF55257">
    <property type="entry name" value="RBP11-like subunits of RNA polymerase"/>
    <property type="match status" value="1"/>
</dbReference>
<dbReference type="InterPro" id="IPR001514">
    <property type="entry name" value="DNA-dir_RNA_pol_30-40kDasu_CS"/>
</dbReference>
<dbReference type="SMART" id="SM00662">
    <property type="entry name" value="RPOLD"/>
    <property type="match status" value="1"/>
</dbReference>
<dbReference type="HAMAP" id="MF_00320">
    <property type="entry name" value="RNApol_arch_Rpo3"/>
    <property type="match status" value="1"/>
</dbReference>
<keyword evidence="5" id="KW-0539">Nucleus</keyword>
<dbReference type="PROSITE" id="PS00446">
    <property type="entry name" value="RNA_POL_D_30KD"/>
    <property type="match status" value="1"/>
</dbReference>
<dbReference type="OrthoDB" id="270173at2759"/>
<dbReference type="InterPro" id="IPR050518">
    <property type="entry name" value="Rpo3/RPB3_RNA_Pol_subunit"/>
</dbReference>
<dbReference type="GO" id="GO:0003677">
    <property type="term" value="F:DNA binding"/>
    <property type="evidence" value="ECO:0007669"/>
    <property type="project" value="InterPro"/>
</dbReference>
<organism evidence="8 9">
    <name type="scientific">Giardia muris</name>
    <dbReference type="NCBI Taxonomy" id="5742"/>
    <lineage>
        <taxon>Eukaryota</taxon>
        <taxon>Metamonada</taxon>
        <taxon>Diplomonadida</taxon>
        <taxon>Hexamitidae</taxon>
        <taxon>Giardiinae</taxon>
        <taxon>Giardia</taxon>
    </lineage>
</organism>
<sequence length="335" mass="38248">MAAILGPQNIRTRILEDQDVVRDLDHFRDITSVVIREDTHARFQVDLIGLSPIIANTIRRIILDDVPTMAIDTVVMYENTSIIPDEVLSHRLGLVPINVDPRLFEYHKDTETITERNAIVFQLKITAPMATTASAKLDLTQRWFHVYSRDLKWVPIGTQPTWLTDVMPLDPDILLLKLAPGQTVDCELYCHKGIGRTHAKFQPAATAWYTMKPRIKLFSKALLADTDFETLKRRLHTICPVGIFTGINTLEDIEEFDYKVNVDHCTLCRECINAFVQPDKEPGVQVELIKSHLRFTIESCSWYSAKDIFYEALTVMQQKAALLKASLNNETLVEE</sequence>
<keyword evidence="3 8" id="KW-0240">DNA-directed RNA polymerase</keyword>
<comment type="caution">
    <text evidence="8">The sequence shown here is derived from an EMBL/GenBank/DDBJ whole genome shotgun (WGS) entry which is preliminary data.</text>
</comment>
<evidence type="ECO:0000256" key="2">
    <source>
        <dbReference type="ARBA" id="ARBA00022083"/>
    </source>
</evidence>
<dbReference type="GO" id="GO:0005666">
    <property type="term" value="C:RNA polymerase III complex"/>
    <property type="evidence" value="ECO:0007669"/>
    <property type="project" value="TreeGrafter"/>
</dbReference>
<dbReference type="InterPro" id="IPR011263">
    <property type="entry name" value="DNA-dir_RNA_pol_RpoA/D/Rpb3"/>
</dbReference>
<dbReference type="InterPro" id="IPR011262">
    <property type="entry name" value="DNA-dir_RNA_pol_insert"/>
</dbReference>
<accession>A0A4Z1T8U3</accession>
<dbReference type="GO" id="GO:0046983">
    <property type="term" value="F:protein dimerization activity"/>
    <property type="evidence" value="ECO:0007669"/>
    <property type="project" value="InterPro"/>
</dbReference>